<proteinExistence type="predicted"/>
<gene>
    <name evidence="1" type="ORF">NIES37_46400</name>
</gene>
<name>A0A1Z4N4P7_9CYAN</name>
<protein>
    <recommendedName>
        <fullName evidence="3">YcfA family protein</fullName>
    </recommendedName>
</protein>
<keyword evidence="2" id="KW-1185">Reference proteome</keyword>
<organism evidence="1 2">
    <name type="scientific">Tolypothrix tenuis PCC 7101</name>
    <dbReference type="NCBI Taxonomy" id="231146"/>
    <lineage>
        <taxon>Bacteria</taxon>
        <taxon>Bacillati</taxon>
        <taxon>Cyanobacteriota</taxon>
        <taxon>Cyanophyceae</taxon>
        <taxon>Nostocales</taxon>
        <taxon>Tolypothrichaceae</taxon>
        <taxon>Tolypothrix</taxon>
    </lineage>
</organism>
<sequence>MIRDIQFNELEKLLLNIGFAKVPTTGNQQVYQSSPSGALIILPAYEQQDYVQSVHLVAVRRVLLENGLINTNTFNRFLEKVAS</sequence>
<accession>A0A1Z4N4P7</accession>
<evidence type="ECO:0000313" key="2">
    <source>
        <dbReference type="Proteomes" id="UP000218785"/>
    </source>
</evidence>
<reference evidence="1 2" key="1">
    <citation type="submission" date="2017-06" db="EMBL/GenBank/DDBJ databases">
        <title>Genome sequencing of cyanobaciteial culture collection at National Institute for Environmental Studies (NIES).</title>
        <authorList>
            <person name="Hirose Y."/>
            <person name="Shimura Y."/>
            <person name="Fujisawa T."/>
            <person name="Nakamura Y."/>
            <person name="Kawachi M."/>
        </authorList>
    </citation>
    <scope>NUCLEOTIDE SEQUENCE [LARGE SCALE GENOMIC DNA]</scope>
    <source>
        <strain evidence="1 2">NIES-37</strain>
    </source>
</reference>
<evidence type="ECO:0008006" key="3">
    <source>
        <dbReference type="Google" id="ProtNLM"/>
    </source>
</evidence>
<dbReference type="AlphaFoldDB" id="A0A1Z4N4P7"/>
<dbReference type="RefSeq" id="WP_096579680.1">
    <property type="nucleotide sequence ID" value="NZ_CAWNJS010000001.1"/>
</dbReference>
<dbReference type="Proteomes" id="UP000218785">
    <property type="component" value="Chromosome"/>
</dbReference>
<evidence type="ECO:0000313" key="1">
    <source>
        <dbReference type="EMBL" id="BAZ00645.1"/>
    </source>
</evidence>
<dbReference type="KEGG" id="ttq:NIES37_46400"/>
<dbReference type="EMBL" id="AP018248">
    <property type="protein sequence ID" value="BAZ00645.1"/>
    <property type="molecule type" value="Genomic_DNA"/>
</dbReference>